<dbReference type="RefSeq" id="WP_160906275.1">
    <property type="nucleotide sequence ID" value="NZ_WVHS01000002.1"/>
</dbReference>
<sequence>MQPALREIKKELVHLGREELATLCLRLARYKKDNKELLSFLLFNADDLPAYTTIVKESLAEEFTHLNR</sequence>
<comment type="caution">
    <text evidence="1">The sequence shown here is derived from an EMBL/GenBank/DDBJ whole genome shotgun (WGS) entry which is preliminary data.</text>
</comment>
<protein>
    <submittedName>
        <fullName evidence="1">Uncharacterized protein</fullName>
    </submittedName>
</protein>
<name>A0A7K1XWD3_9SPHI</name>
<reference evidence="1 2" key="1">
    <citation type="submission" date="2019-11" db="EMBL/GenBank/DDBJ databases">
        <title>Pedobacter sp. HMF7056 Genome sequencing and assembly.</title>
        <authorList>
            <person name="Kang H."/>
            <person name="Kim H."/>
            <person name="Joh K."/>
        </authorList>
    </citation>
    <scope>NUCLEOTIDE SEQUENCE [LARGE SCALE GENOMIC DNA]</scope>
    <source>
        <strain evidence="1 2">HMF7056</strain>
    </source>
</reference>
<dbReference type="AlphaFoldDB" id="A0A7K1XWD3"/>
<proteinExistence type="predicted"/>
<accession>A0A7K1XWD3</accession>
<evidence type="ECO:0000313" key="1">
    <source>
        <dbReference type="EMBL" id="MXV15270.1"/>
    </source>
</evidence>
<evidence type="ECO:0000313" key="2">
    <source>
        <dbReference type="Proteomes" id="UP000451233"/>
    </source>
</evidence>
<keyword evidence="2" id="KW-1185">Reference proteome</keyword>
<dbReference type="EMBL" id="WVHS01000002">
    <property type="protein sequence ID" value="MXV15270.1"/>
    <property type="molecule type" value="Genomic_DNA"/>
</dbReference>
<gene>
    <name evidence="1" type="ORF">GS398_08150</name>
</gene>
<organism evidence="1 2">
    <name type="scientific">Hufsiella ginkgonis</name>
    <dbReference type="NCBI Taxonomy" id="2695274"/>
    <lineage>
        <taxon>Bacteria</taxon>
        <taxon>Pseudomonadati</taxon>
        <taxon>Bacteroidota</taxon>
        <taxon>Sphingobacteriia</taxon>
        <taxon>Sphingobacteriales</taxon>
        <taxon>Sphingobacteriaceae</taxon>
        <taxon>Hufsiella</taxon>
    </lineage>
</organism>
<dbReference type="Proteomes" id="UP000451233">
    <property type="component" value="Unassembled WGS sequence"/>
</dbReference>